<dbReference type="PANTHER" id="PTHR28018:SF3">
    <property type="entry name" value="RESPIRATORY SUPERCOMPLEX FACTOR 2, MITOCHONDRIAL"/>
    <property type="match status" value="1"/>
</dbReference>
<comment type="caution">
    <text evidence="5">The sequence shown here is derived from an EMBL/GenBank/DDBJ whole genome shotgun (WGS) entry which is preliminary data.</text>
</comment>
<keyword evidence="3" id="KW-1133">Transmembrane helix</keyword>
<evidence type="ECO:0000256" key="2">
    <source>
        <dbReference type="ARBA" id="ARBA00022692"/>
    </source>
</evidence>
<evidence type="ECO:0000256" key="4">
    <source>
        <dbReference type="ARBA" id="ARBA00023136"/>
    </source>
</evidence>
<sequence length="322" mass="35480">MSSDDRSKQRPDCSGLSLSGVEVGHCPGLQSPGTVGDMEDFPSDVIDELPLDLANPTTFYCLPSTTTLYNHPHLPESKFTRCAYPMKILTRAEEEDHYQAVIKGGTRWGLTGLSGGTTAAFIANRYWSGFRNLTVLSHSSIPLKAFAITSIGTFSLMIGADRASRAYDDNKFDHDPDGRWNDQNLEHRLGIDGDQDSDHDPLHKQRLDSLSSRDKLLGYFKEKQYEIVLGSWAASMVGSFALVAAQPMPFTQKLVQARMYAQSLTVAMILASAGLASMASSSTDDAASEQALRTNSMYKFKKGSPHEQREQELKDSKIQQIS</sequence>
<gene>
    <name evidence="5" type="ORF">PSTT_01044</name>
</gene>
<dbReference type="InterPro" id="IPR007667">
    <property type="entry name" value="Hypoxia_induced_domain"/>
</dbReference>
<comment type="subcellular location">
    <subcellularLocation>
        <location evidence="1">Mitochondrion</location>
    </subcellularLocation>
</comment>
<proteinExistence type="predicted"/>
<keyword evidence="6" id="KW-1185">Reference proteome</keyword>
<accession>A0A2S4W553</accession>
<keyword evidence="2" id="KW-0812">Transmembrane</keyword>
<evidence type="ECO:0000313" key="6">
    <source>
        <dbReference type="Proteomes" id="UP000239156"/>
    </source>
</evidence>
<dbReference type="GO" id="GO:0005739">
    <property type="term" value="C:mitochondrion"/>
    <property type="evidence" value="ECO:0007669"/>
    <property type="project" value="UniProtKB-SubCell"/>
</dbReference>
<dbReference type="AlphaFoldDB" id="A0A2S4W553"/>
<name>A0A2S4W553_9BASI</name>
<keyword evidence="4" id="KW-0472">Membrane</keyword>
<protein>
    <submittedName>
        <fullName evidence="5">Uncharacterized protein</fullName>
    </submittedName>
</protein>
<dbReference type="VEuPathDB" id="FungiDB:PSHT_02726"/>
<dbReference type="InterPro" id="IPR040153">
    <property type="entry name" value="Rcf2"/>
</dbReference>
<reference evidence="5" key="1">
    <citation type="submission" date="2017-12" db="EMBL/GenBank/DDBJ databases">
        <title>Gene loss provides genomic basis for host adaptation in cereal stripe rust fungi.</title>
        <authorList>
            <person name="Xia C."/>
        </authorList>
    </citation>
    <scope>NUCLEOTIDE SEQUENCE [LARGE SCALE GENOMIC DNA]</scope>
    <source>
        <strain evidence="5">93-210</strain>
    </source>
</reference>
<dbReference type="OrthoDB" id="1915122at2759"/>
<organism evidence="5 6">
    <name type="scientific">Puccinia striiformis</name>
    <dbReference type="NCBI Taxonomy" id="27350"/>
    <lineage>
        <taxon>Eukaryota</taxon>
        <taxon>Fungi</taxon>
        <taxon>Dikarya</taxon>
        <taxon>Basidiomycota</taxon>
        <taxon>Pucciniomycotina</taxon>
        <taxon>Pucciniomycetes</taxon>
        <taxon>Pucciniales</taxon>
        <taxon>Pucciniaceae</taxon>
        <taxon>Puccinia</taxon>
    </lineage>
</organism>
<dbReference type="Proteomes" id="UP000239156">
    <property type="component" value="Unassembled WGS sequence"/>
</dbReference>
<evidence type="ECO:0000256" key="3">
    <source>
        <dbReference type="ARBA" id="ARBA00022989"/>
    </source>
</evidence>
<dbReference type="PANTHER" id="PTHR28018">
    <property type="entry name" value="RESPIRATORY SUPERCOMPLEX FACTOR 2, MITOCHONDRIAL"/>
    <property type="match status" value="1"/>
</dbReference>
<dbReference type="GO" id="GO:0033617">
    <property type="term" value="P:mitochondrial respiratory chain complex IV assembly"/>
    <property type="evidence" value="ECO:0007669"/>
    <property type="project" value="TreeGrafter"/>
</dbReference>
<evidence type="ECO:0000313" key="5">
    <source>
        <dbReference type="EMBL" id="POW16869.1"/>
    </source>
</evidence>
<dbReference type="EMBL" id="PKSL01000005">
    <property type="protein sequence ID" value="POW16869.1"/>
    <property type="molecule type" value="Genomic_DNA"/>
</dbReference>
<dbReference type="PROSITE" id="PS51503">
    <property type="entry name" value="HIG1"/>
    <property type="match status" value="1"/>
</dbReference>
<dbReference type="VEuPathDB" id="FungiDB:PSTT_01044"/>
<evidence type="ECO:0000256" key="1">
    <source>
        <dbReference type="ARBA" id="ARBA00004173"/>
    </source>
</evidence>